<dbReference type="AlphaFoldDB" id="A0A086T7R9"/>
<keyword evidence="3" id="KW-1185">Reference proteome</keyword>
<accession>A0A086T7R9</accession>
<evidence type="ECO:0000313" key="2">
    <source>
        <dbReference type="EMBL" id="KFH45401.1"/>
    </source>
</evidence>
<dbReference type="STRING" id="857340.A0A086T7R9"/>
<organism evidence="2 3">
    <name type="scientific">Hapsidospora chrysogenum (strain ATCC 11550 / CBS 779.69 / DSM 880 / IAM 14645 / JCM 23072 / IMI 49137)</name>
    <name type="common">Acremonium chrysogenum</name>
    <dbReference type="NCBI Taxonomy" id="857340"/>
    <lineage>
        <taxon>Eukaryota</taxon>
        <taxon>Fungi</taxon>
        <taxon>Dikarya</taxon>
        <taxon>Ascomycota</taxon>
        <taxon>Pezizomycotina</taxon>
        <taxon>Sordariomycetes</taxon>
        <taxon>Hypocreomycetidae</taxon>
        <taxon>Hypocreales</taxon>
        <taxon>Bionectriaceae</taxon>
        <taxon>Hapsidospora</taxon>
    </lineage>
</organism>
<evidence type="ECO:0000256" key="1">
    <source>
        <dbReference type="SAM" id="MobiDB-lite"/>
    </source>
</evidence>
<dbReference type="Proteomes" id="UP000029964">
    <property type="component" value="Unassembled WGS sequence"/>
</dbReference>
<reference evidence="3" key="1">
    <citation type="journal article" date="2014" name="Genome Announc.">
        <title>Genome sequence and annotation of Acremonium chrysogenum, producer of the beta-lactam antibiotic cephalosporin C.</title>
        <authorList>
            <person name="Terfehr D."/>
            <person name="Dahlmann T.A."/>
            <person name="Specht T."/>
            <person name="Zadra I."/>
            <person name="Kuernsteiner H."/>
            <person name="Kueck U."/>
        </authorList>
    </citation>
    <scope>NUCLEOTIDE SEQUENCE [LARGE SCALE GENOMIC DNA]</scope>
    <source>
        <strain evidence="3">ATCC 11550 / CBS 779.69 / DSM 880 / IAM 14645 / JCM 23072 / IMI 49137</strain>
    </source>
</reference>
<protein>
    <submittedName>
        <fullName evidence="2">Uncharacterized protein</fullName>
    </submittedName>
</protein>
<comment type="caution">
    <text evidence="2">The sequence shown here is derived from an EMBL/GenBank/DDBJ whole genome shotgun (WGS) entry which is preliminary data.</text>
</comment>
<sequence length="170" mass="18756">MRTKENEMQPSRQPEVSKPTGGPAMVPPRYREATERPIEHSSYDLDRKTIFKALDNMQKGVTVHAVAVGGAVKALYLESRKSTHDVDFFLGNPGADKHRAIHEAARYANRQTNGALGGDWFNNATQLFPRSGRLNIVIFEGLSSSGGLKVYAAPWSYAFCGKLNSLCKES</sequence>
<dbReference type="HOGENOM" id="CLU_084521_0_0_1"/>
<dbReference type="OrthoDB" id="3348320at2759"/>
<name>A0A086T7R9_HAPC1</name>
<evidence type="ECO:0000313" key="3">
    <source>
        <dbReference type="Proteomes" id="UP000029964"/>
    </source>
</evidence>
<dbReference type="EMBL" id="JPKY01000032">
    <property type="protein sequence ID" value="KFH45401.1"/>
    <property type="molecule type" value="Genomic_DNA"/>
</dbReference>
<feature type="region of interest" description="Disordered" evidence="1">
    <location>
        <begin position="1"/>
        <end position="30"/>
    </location>
</feature>
<gene>
    <name evidence="2" type="ORF">ACRE_037390</name>
</gene>
<proteinExistence type="predicted"/>